<gene>
    <name evidence="3" type="ORF">G3I71_21355</name>
</gene>
<evidence type="ECO:0000313" key="3">
    <source>
        <dbReference type="EMBL" id="NEC88315.1"/>
    </source>
</evidence>
<dbReference type="InterPro" id="IPR005543">
    <property type="entry name" value="PASTA_dom"/>
</dbReference>
<reference evidence="3" key="1">
    <citation type="submission" date="2020-01" db="EMBL/GenBank/DDBJ databases">
        <title>Insect and environment-associated Actinomycetes.</title>
        <authorList>
            <person name="Currrie C."/>
            <person name="Chevrette M."/>
            <person name="Carlson C."/>
            <person name="Stubbendieck R."/>
            <person name="Wendt-Pienkowski E."/>
        </authorList>
    </citation>
    <scope>NUCLEOTIDE SEQUENCE</scope>
    <source>
        <strain evidence="3">SID12501</strain>
    </source>
</reference>
<protein>
    <submittedName>
        <fullName evidence="3">PASTA domain-containing protein</fullName>
    </submittedName>
</protein>
<dbReference type="InterPro" id="IPR046704">
    <property type="entry name" value="DUF6777"/>
</dbReference>
<feature type="region of interest" description="Disordered" evidence="1">
    <location>
        <begin position="57"/>
        <end position="80"/>
    </location>
</feature>
<dbReference type="EMBL" id="JAAGLU010000017">
    <property type="protein sequence ID" value="NEC88315.1"/>
    <property type="molecule type" value="Genomic_DNA"/>
</dbReference>
<evidence type="ECO:0000256" key="1">
    <source>
        <dbReference type="SAM" id="MobiDB-lite"/>
    </source>
</evidence>
<proteinExistence type="predicted"/>
<evidence type="ECO:0000259" key="2">
    <source>
        <dbReference type="Pfam" id="PF20568"/>
    </source>
</evidence>
<dbReference type="Pfam" id="PF20568">
    <property type="entry name" value="DUF6777"/>
    <property type="match status" value="1"/>
</dbReference>
<dbReference type="PRINTS" id="PR01217">
    <property type="entry name" value="PRICHEXTENSN"/>
</dbReference>
<sequence length="495" mass="50843">MTLHAFSKPGLQRLTVALLCVLLASSCDREQPPTVVKAVASGVPSLAPFFDEDSGLGHDAQVRSQPAHGSSLQQGSTPGLYGGTRRPTVCDVDRLEQFLTDPKNNRKTQEWARVVDIPQSGIPAYLDRLTPVLLRHDTLVKNHDYKKEKAVPYDALLQAGIAVLVDEAGVPAVKCSCGNPLKPFKGATNRISVEFEDGNKQWSDYDVDEVVLVRPAPSKVDRFALIDVDEPERGIYRQTGTKGEADQVFDTRERHPVPPLAGTTFAAASSRLTNLGLATAYDSAGLPPSDATVTGSDPGPGTALPFGSYVRLNVRINSGSPDDGSGGGNGGTNPPASGSDPGPVPGPGSGSSSSSSSGSSSGPKSDTPAPGVTGPSSPSADPSTPSPSPSSMSSPGDEPTPSASEPSSSDPPPSGPGSSTPDTGPTSEPPSSEPPPPSDPLSAPPETTGSPPDPPPPEPSSPPPTTATASDTPGARRAPQGRGELRDQPPPNRSR</sequence>
<feature type="compositionally biased region" description="Low complexity" evidence="1">
    <location>
        <begin position="332"/>
        <end position="341"/>
    </location>
</feature>
<name>A0A6B3BVC8_9ACTN</name>
<organism evidence="3">
    <name type="scientific">Streptomyces sp. SID12501</name>
    <dbReference type="NCBI Taxonomy" id="2706042"/>
    <lineage>
        <taxon>Bacteria</taxon>
        <taxon>Bacillati</taxon>
        <taxon>Actinomycetota</taxon>
        <taxon>Actinomycetes</taxon>
        <taxon>Kitasatosporales</taxon>
        <taxon>Streptomycetaceae</taxon>
        <taxon>Streptomyces</taxon>
    </lineage>
</organism>
<accession>A0A6B3BVC8</accession>
<feature type="compositionally biased region" description="Pro residues" evidence="1">
    <location>
        <begin position="451"/>
        <end position="465"/>
    </location>
</feature>
<feature type="domain" description="DUF6777" evidence="2">
    <location>
        <begin position="74"/>
        <end position="231"/>
    </location>
</feature>
<feature type="compositionally biased region" description="Polar residues" evidence="1">
    <location>
        <begin position="62"/>
        <end position="77"/>
    </location>
</feature>
<feature type="compositionally biased region" description="Pro residues" evidence="1">
    <location>
        <begin position="427"/>
        <end position="443"/>
    </location>
</feature>
<feature type="compositionally biased region" description="Low complexity" evidence="1">
    <location>
        <begin position="375"/>
        <end position="408"/>
    </location>
</feature>
<dbReference type="CDD" id="cd06577">
    <property type="entry name" value="PASTA_pknB"/>
    <property type="match status" value="1"/>
</dbReference>
<feature type="region of interest" description="Disordered" evidence="1">
    <location>
        <begin position="284"/>
        <end position="495"/>
    </location>
</feature>
<feature type="compositionally biased region" description="Low complexity" evidence="1">
    <location>
        <begin position="466"/>
        <end position="475"/>
    </location>
</feature>
<dbReference type="AlphaFoldDB" id="A0A6B3BVC8"/>
<comment type="caution">
    <text evidence="3">The sequence shown here is derived from an EMBL/GenBank/DDBJ whole genome shotgun (WGS) entry which is preliminary data.</text>
</comment>
<feature type="compositionally biased region" description="Low complexity" evidence="1">
    <location>
        <begin position="350"/>
        <end position="365"/>
    </location>
</feature>
<feature type="compositionally biased region" description="Low complexity" evidence="1">
    <location>
        <begin position="416"/>
        <end position="426"/>
    </location>
</feature>
<dbReference type="Gene3D" id="3.30.10.20">
    <property type="match status" value="1"/>
</dbReference>